<dbReference type="Proteomes" id="UP000003330">
    <property type="component" value="Unassembled WGS sequence"/>
</dbReference>
<reference evidence="4 5" key="1">
    <citation type="journal article" date="2014" name="Int. J. Syst. Evol. Microbiol.">
        <title>Phylogenomics and the dynamic genome evolution of the genus Streptococcus.</title>
        <authorList>
            <consortium name="The Broad Institute Genome Sequencing Platform"/>
            <person name="Richards V.P."/>
            <person name="Palmer S.R."/>
            <person name="Pavinski Bitar P.D."/>
            <person name="Qin X."/>
            <person name="Weinstock G.M."/>
            <person name="Highlander S.K."/>
            <person name="Town C.D."/>
            <person name="Burne R.A."/>
            <person name="Stanhope M.J."/>
        </authorList>
    </citation>
    <scope>NUCLEOTIDE SEQUENCE [LARGE SCALE GENOMIC DNA]</scope>
    <source>
        <strain evidence="4 5">707-05</strain>
    </source>
</reference>
<dbReference type="InterPro" id="IPR036388">
    <property type="entry name" value="WH-like_DNA-bd_sf"/>
</dbReference>
<feature type="domain" description="Mga helix-turn-helix" evidence="3">
    <location>
        <begin position="2"/>
        <end position="74"/>
    </location>
</feature>
<protein>
    <submittedName>
        <fullName evidence="4">M protein trans-acting positive regulator</fullName>
    </submittedName>
</protein>
<dbReference type="EMBL" id="AEUX02000007">
    <property type="protein sequence ID" value="EHI68961.1"/>
    <property type="molecule type" value="Genomic_DNA"/>
</dbReference>
<evidence type="ECO:0000256" key="2">
    <source>
        <dbReference type="ARBA" id="ARBA00023163"/>
    </source>
</evidence>
<dbReference type="Gene3D" id="1.10.10.10">
    <property type="entry name" value="Winged helix-like DNA-binding domain superfamily/Winged helix DNA-binding domain"/>
    <property type="match status" value="1"/>
</dbReference>
<name>G5K4C0_9STRE</name>
<dbReference type="AlphaFoldDB" id="G5K4C0"/>
<keyword evidence="5" id="KW-1185">Reference proteome</keyword>
<comment type="caution">
    <text evidence="4">The sequence shown here is derived from an EMBL/GenBank/DDBJ whole genome shotgun (WGS) entry which is preliminary data.</text>
</comment>
<gene>
    <name evidence="4" type="ORF">STRIC_1640</name>
</gene>
<dbReference type="OrthoDB" id="2192016at2"/>
<dbReference type="eggNOG" id="COG3711">
    <property type="taxonomic scope" value="Bacteria"/>
</dbReference>
<keyword evidence="1" id="KW-0805">Transcription regulation</keyword>
<evidence type="ECO:0000313" key="4">
    <source>
        <dbReference type="EMBL" id="EHI68961.1"/>
    </source>
</evidence>
<evidence type="ECO:0000256" key="1">
    <source>
        <dbReference type="ARBA" id="ARBA00023015"/>
    </source>
</evidence>
<evidence type="ECO:0000313" key="5">
    <source>
        <dbReference type="Proteomes" id="UP000003330"/>
    </source>
</evidence>
<dbReference type="STRING" id="764299.STRIC_1640"/>
<dbReference type="PANTHER" id="PTHR30185:SF18">
    <property type="entry name" value="TRANSCRIPTIONAL REGULATOR MTLR"/>
    <property type="match status" value="1"/>
</dbReference>
<dbReference type="InterPro" id="IPR007737">
    <property type="entry name" value="Mga_HTH"/>
</dbReference>
<organism evidence="4 5">
    <name type="scientific">Streptococcus ictaluri 707-05</name>
    <dbReference type="NCBI Taxonomy" id="764299"/>
    <lineage>
        <taxon>Bacteria</taxon>
        <taxon>Bacillati</taxon>
        <taxon>Bacillota</taxon>
        <taxon>Bacilli</taxon>
        <taxon>Lactobacillales</taxon>
        <taxon>Streptococcaceae</taxon>
        <taxon>Streptococcus</taxon>
    </lineage>
</organism>
<keyword evidence="2" id="KW-0804">Transcription</keyword>
<proteinExistence type="predicted"/>
<accession>G5K4C0</accession>
<sequence>MLYRKVLPFQILVYLLTKEHFTIPSLAETLMISEATLNRQLAYLNRLLAEFGLSISQGKQVGSELSWRYFYYELLSQSMTKEQIQAFFRGMDHSHLAGLAEYITGKSLRSEQVDQLSLWFSISQIRFLFKREKQLPDDVTKAFIKDNFFFQKLKKALRHYFGRYALEFDDFEAESLFVFLITYPVLPVSTMSHVFGFGGPIAEHISESLWLLKQAEMIASQTKEDIIYGLGMLFARSYFFQGLVVTGKKEVASLYALLADDKKEQMQVLINRLLLVTNKPSAVSGDFLAYLSYHFLELLIFSLEKHHPPLAIGLDLVSQRAENAILELRIKRFLKHNQNFIFIPYEDNQVVDGVITNKRKLDAYSLPTYQLKEEVGAFDLRQLEQFLKTLWQEKISQDG</sequence>
<dbReference type="Pfam" id="PF05043">
    <property type="entry name" value="Mga"/>
    <property type="match status" value="1"/>
</dbReference>
<evidence type="ECO:0000259" key="3">
    <source>
        <dbReference type="Pfam" id="PF05043"/>
    </source>
</evidence>
<dbReference type="PANTHER" id="PTHR30185">
    <property type="entry name" value="CRYPTIC BETA-GLUCOSIDE BGL OPERON ANTITERMINATOR"/>
    <property type="match status" value="1"/>
</dbReference>
<dbReference type="RefSeq" id="WP_008089868.1">
    <property type="nucleotide sequence ID" value="NZ_AEUX02000007.1"/>
</dbReference>
<dbReference type="InterPro" id="IPR050661">
    <property type="entry name" value="BglG_antiterminators"/>
</dbReference>